<dbReference type="GO" id="GO:0004553">
    <property type="term" value="F:hydrolase activity, hydrolyzing O-glycosyl compounds"/>
    <property type="evidence" value="ECO:0007669"/>
    <property type="project" value="InterPro"/>
</dbReference>
<protein>
    <submittedName>
        <fullName evidence="8">Uncharacterized protein</fullName>
    </submittedName>
</protein>
<dbReference type="Gene3D" id="3.20.20.80">
    <property type="entry name" value="Glycosidases"/>
    <property type="match status" value="1"/>
</dbReference>
<dbReference type="PANTHER" id="PTHR43053">
    <property type="entry name" value="GLYCOSIDASE FAMILY 31"/>
    <property type="match status" value="1"/>
</dbReference>
<name>A0AA39FG87_MICHY</name>
<accession>A0AA39FG87</accession>
<reference evidence="8" key="1">
    <citation type="journal article" date="2023" name="bioRxiv">
        <title>Scaffold-level genome assemblies of two parasitoid biocontrol wasps reveal the parthenogenesis mechanism and an associated novel virus.</title>
        <authorList>
            <person name="Inwood S."/>
            <person name="Skelly J."/>
            <person name="Guhlin J."/>
            <person name="Harrop T."/>
            <person name="Goldson S."/>
            <person name="Dearden P."/>
        </authorList>
    </citation>
    <scope>NUCLEOTIDE SEQUENCE</scope>
    <source>
        <strain evidence="8">Lincoln</strain>
        <tissue evidence="8">Whole body</tissue>
    </source>
</reference>
<dbReference type="InterPro" id="IPR048395">
    <property type="entry name" value="Glyco_hydro_31_C"/>
</dbReference>
<proteinExistence type="inferred from homology"/>
<keyword evidence="5" id="KW-0732">Signal</keyword>
<comment type="similarity">
    <text evidence="1 4">Belongs to the glycosyl hydrolase 31 family.</text>
</comment>
<sequence length="657" mass="75203">MNINSGKFFILFLTSFSFAYDNANNILAPVVTHLKFTTKNVIHEISATNNYVVLNSTKNDGTQTRVEFHIDDPLLIKQNISLRQCAQFSICILNGNTTHTIIQAPPTREFITVGRSLPHSGGKLIDCISLRGDTQWIGGPQHRYQHWPVQNMYYEEEPYVPTHPANMAITERYWLSSRGVSLHVYDWVPLFIDQNNYKDKYLCFIAQNKAPYTNLNSSLTTLYDIGWYNNSRVAHQAAVERHLGKPLGRPDERMIRHPIWSTWARYKTNISEAIVNKFADEIVASKFNNSQLEIDDNWETCYGSAIFNPMKFPNVTRLTQNLKRKGFRITLWIHPFINEGCEPAYSTAAKAGYFVKNDKGQVHTTWWQGEKGAGVVDFTNPKAVTWWVGRLKALQKLGIDSFKFDAGEISFLPQIPRLNTTIEFQPGIFTKAYVNSLAKNFGDFIEARVGWGTQDLPIFIRMIDKDTKWTWSNGLPTLITTLLQMNMAGYVNVLPDMIGGNGYLNGFLNATFYPQQELFIRWLEANVFMPGLQYSFVPWDYDAQTIAICKKYTDLHASITPMILQAMSASIANGTPVNPPIWWVDPDNQEAHKINDEYLLGESILVAPVIEENVIMRNIYLPKGTWRDGNNNRTYKGPMWLRDYPAPLNVLPYFIKL</sequence>
<feature type="chain" id="PRO_5041276935" evidence="5">
    <location>
        <begin position="20"/>
        <end position="657"/>
    </location>
</feature>
<keyword evidence="9" id="KW-1185">Reference proteome</keyword>
<dbReference type="InterPro" id="IPR050985">
    <property type="entry name" value="Alpha-glycosidase_related"/>
</dbReference>
<feature type="signal peptide" evidence="5">
    <location>
        <begin position="1"/>
        <end position="19"/>
    </location>
</feature>
<dbReference type="EMBL" id="JAQQBR010001831">
    <property type="protein sequence ID" value="KAK0168963.1"/>
    <property type="molecule type" value="Genomic_DNA"/>
</dbReference>
<evidence type="ECO:0000313" key="9">
    <source>
        <dbReference type="Proteomes" id="UP001168972"/>
    </source>
</evidence>
<organism evidence="8 9">
    <name type="scientific">Microctonus hyperodae</name>
    <name type="common">Parasitoid wasp</name>
    <dbReference type="NCBI Taxonomy" id="165561"/>
    <lineage>
        <taxon>Eukaryota</taxon>
        <taxon>Metazoa</taxon>
        <taxon>Ecdysozoa</taxon>
        <taxon>Arthropoda</taxon>
        <taxon>Hexapoda</taxon>
        <taxon>Insecta</taxon>
        <taxon>Pterygota</taxon>
        <taxon>Neoptera</taxon>
        <taxon>Endopterygota</taxon>
        <taxon>Hymenoptera</taxon>
        <taxon>Apocrita</taxon>
        <taxon>Ichneumonoidea</taxon>
        <taxon>Braconidae</taxon>
        <taxon>Euphorinae</taxon>
        <taxon>Microctonus</taxon>
    </lineage>
</organism>
<dbReference type="SUPFAM" id="SSF51011">
    <property type="entry name" value="Glycosyl hydrolase domain"/>
    <property type="match status" value="1"/>
</dbReference>
<evidence type="ECO:0000256" key="2">
    <source>
        <dbReference type="ARBA" id="ARBA00022801"/>
    </source>
</evidence>
<gene>
    <name evidence="8" type="ORF">PV327_002719</name>
</gene>
<feature type="domain" description="Glycoside hydrolase family 31 TIM barrel" evidence="6">
    <location>
        <begin position="262"/>
        <end position="564"/>
    </location>
</feature>
<evidence type="ECO:0000256" key="3">
    <source>
        <dbReference type="ARBA" id="ARBA00023295"/>
    </source>
</evidence>
<dbReference type="SUPFAM" id="SSF51445">
    <property type="entry name" value="(Trans)glycosidases"/>
    <property type="match status" value="1"/>
</dbReference>
<dbReference type="InterPro" id="IPR000322">
    <property type="entry name" value="Glyco_hydro_31_TIM"/>
</dbReference>
<dbReference type="InterPro" id="IPR013780">
    <property type="entry name" value="Glyco_hydro_b"/>
</dbReference>
<dbReference type="GO" id="GO:0005975">
    <property type="term" value="P:carbohydrate metabolic process"/>
    <property type="evidence" value="ECO:0007669"/>
    <property type="project" value="InterPro"/>
</dbReference>
<dbReference type="Gene3D" id="2.60.40.1180">
    <property type="entry name" value="Golgi alpha-mannosidase II"/>
    <property type="match status" value="1"/>
</dbReference>
<evidence type="ECO:0000256" key="1">
    <source>
        <dbReference type="ARBA" id="ARBA00007806"/>
    </source>
</evidence>
<reference evidence="8" key="2">
    <citation type="submission" date="2023-03" db="EMBL/GenBank/DDBJ databases">
        <authorList>
            <person name="Inwood S.N."/>
            <person name="Skelly J.G."/>
            <person name="Guhlin J."/>
            <person name="Harrop T.W.R."/>
            <person name="Goldson S.G."/>
            <person name="Dearden P.K."/>
        </authorList>
    </citation>
    <scope>NUCLEOTIDE SEQUENCE</scope>
    <source>
        <strain evidence="8">Lincoln</strain>
        <tissue evidence="8">Whole body</tissue>
    </source>
</reference>
<dbReference type="PANTHER" id="PTHR43053:SF4">
    <property type="entry name" value="MYOGENESIS-REGULATING GLYCOSIDASE"/>
    <property type="match status" value="1"/>
</dbReference>
<evidence type="ECO:0000259" key="6">
    <source>
        <dbReference type="Pfam" id="PF01055"/>
    </source>
</evidence>
<evidence type="ECO:0000256" key="4">
    <source>
        <dbReference type="RuleBase" id="RU361185"/>
    </source>
</evidence>
<evidence type="ECO:0000313" key="8">
    <source>
        <dbReference type="EMBL" id="KAK0168963.1"/>
    </source>
</evidence>
<evidence type="ECO:0000259" key="7">
    <source>
        <dbReference type="Pfam" id="PF21365"/>
    </source>
</evidence>
<keyword evidence="3 4" id="KW-0326">Glycosidase</keyword>
<dbReference type="Pfam" id="PF01055">
    <property type="entry name" value="Glyco_hydro_31_2nd"/>
    <property type="match status" value="1"/>
</dbReference>
<dbReference type="AlphaFoldDB" id="A0AA39FG87"/>
<feature type="domain" description="Glycosyl hydrolase family 31 C-terminal" evidence="7">
    <location>
        <begin position="574"/>
        <end position="656"/>
    </location>
</feature>
<evidence type="ECO:0000256" key="5">
    <source>
        <dbReference type="SAM" id="SignalP"/>
    </source>
</evidence>
<comment type="caution">
    <text evidence="8">The sequence shown here is derived from an EMBL/GenBank/DDBJ whole genome shotgun (WGS) entry which is preliminary data.</text>
</comment>
<dbReference type="InterPro" id="IPR017853">
    <property type="entry name" value="GH"/>
</dbReference>
<dbReference type="Proteomes" id="UP001168972">
    <property type="component" value="Unassembled WGS sequence"/>
</dbReference>
<keyword evidence="2 4" id="KW-0378">Hydrolase</keyword>
<dbReference type="Pfam" id="PF21365">
    <property type="entry name" value="Glyco_hydro_31_3rd"/>
    <property type="match status" value="1"/>
</dbReference>
<dbReference type="CDD" id="cd06592">
    <property type="entry name" value="GH31_NET37"/>
    <property type="match status" value="1"/>
</dbReference>